<dbReference type="Proteomes" id="UP000509303">
    <property type="component" value="Chromosome"/>
</dbReference>
<organism evidence="2 3">
    <name type="scientific">Streptomyces buecherae</name>
    <dbReference type="NCBI Taxonomy" id="2763006"/>
    <lineage>
        <taxon>Bacteria</taxon>
        <taxon>Bacillati</taxon>
        <taxon>Actinomycetota</taxon>
        <taxon>Actinomycetes</taxon>
        <taxon>Kitasatosporales</taxon>
        <taxon>Streptomycetaceae</taxon>
        <taxon>Streptomyces</taxon>
    </lineage>
</organism>
<dbReference type="Pfam" id="PF00156">
    <property type="entry name" value="Pribosyltran"/>
    <property type="match status" value="1"/>
</dbReference>
<name>A0A7H8N233_9ACTN</name>
<dbReference type="AlphaFoldDB" id="A0A7H8N233"/>
<protein>
    <submittedName>
        <fullName evidence="2">Phosphoribosyltransferase</fullName>
    </submittedName>
</protein>
<dbReference type="RefSeq" id="WP_176160270.1">
    <property type="nucleotide sequence ID" value="NZ_CP054929.1"/>
</dbReference>
<dbReference type="GO" id="GO:0016757">
    <property type="term" value="F:glycosyltransferase activity"/>
    <property type="evidence" value="ECO:0007669"/>
    <property type="project" value="UniProtKB-KW"/>
</dbReference>
<dbReference type="EMBL" id="CP054929">
    <property type="protein sequence ID" value="QKW48570.1"/>
    <property type="molecule type" value="Genomic_DNA"/>
</dbReference>
<dbReference type="InterPro" id="IPR000836">
    <property type="entry name" value="PRTase_dom"/>
</dbReference>
<sequence length="217" mass="23054">MLFSDRRAAGRELAAQLADRALHSEVASPFVLALPRGGVPVADEVAKVLHAPLDVLVVRKIGPPFNPELGVGALTGEDPPLYDERALAMLDLTADRLGAQVARARTELHRREDLYRGGRPAPDLRGRTVVLVDDGLATGVTAHAALRAVRRSEPARVVLAAPVCSVEAATALGTEADDVVCAHQPRPFGSVGQWYADFEQVSDDEVIDTLRAAHAPG</sequence>
<dbReference type="Gene3D" id="3.30.1310.20">
    <property type="entry name" value="PRTase-like"/>
    <property type="match status" value="1"/>
</dbReference>
<dbReference type="CDD" id="cd06223">
    <property type="entry name" value="PRTases_typeI"/>
    <property type="match status" value="1"/>
</dbReference>
<dbReference type="SUPFAM" id="SSF53271">
    <property type="entry name" value="PRTase-like"/>
    <property type="match status" value="1"/>
</dbReference>
<proteinExistence type="predicted"/>
<accession>A0A7H8N233</accession>
<keyword evidence="2" id="KW-0808">Transferase</keyword>
<feature type="domain" description="Phosphoribosyltransferase" evidence="1">
    <location>
        <begin position="10"/>
        <end position="163"/>
    </location>
</feature>
<evidence type="ECO:0000259" key="1">
    <source>
        <dbReference type="Pfam" id="PF00156"/>
    </source>
</evidence>
<evidence type="ECO:0000313" key="2">
    <source>
        <dbReference type="EMBL" id="QKW48570.1"/>
    </source>
</evidence>
<dbReference type="InterPro" id="IPR029057">
    <property type="entry name" value="PRTase-like"/>
</dbReference>
<evidence type="ECO:0000313" key="3">
    <source>
        <dbReference type="Proteomes" id="UP000509303"/>
    </source>
</evidence>
<keyword evidence="3" id="KW-1185">Reference proteome</keyword>
<keyword evidence="2" id="KW-0328">Glycosyltransferase</keyword>
<gene>
    <name evidence="2" type="ORF">HUT08_02305</name>
</gene>
<reference evidence="2 3" key="1">
    <citation type="submission" date="2020-06" db="EMBL/GenBank/DDBJ databases">
        <title>Genome mining for natural products.</title>
        <authorList>
            <person name="Zhang B."/>
            <person name="Shi J."/>
            <person name="Ge H."/>
        </authorList>
    </citation>
    <scope>NUCLEOTIDE SEQUENCE [LARGE SCALE GENOMIC DNA]</scope>
    <source>
        <strain evidence="2 3">NA00687</strain>
    </source>
</reference>
<dbReference type="Gene3D" id="3.40.50.2020">
    <property type="match status" value="1"/>
</dbReference>